<dbReference type="EMBL" id="JACOFX010000004">
    <property type="protein sequence ID" value="MBC3907975.1"/>
    <property type="molecule type" value="Genomic_DNA"/>
</dbReference>
<name>A0ABR6Z9G7_9BURK</name>
<evidence type="ECO:0000259" key="1">
    <source>
        <dbReference type="Pfam" id="PF09836"/>
    </source>
</evidence>
<dbReference type="Gene3D" id="1.10.150.690">
    <property type="entry name" value="DUF2063"/>
    <property type="match status" value="1"/>
</dbReference>
<feature type="domain" description="Putative DNA-binding" evidence="1">
    <location>
        <begin position="14"/>
        <end position="120"/>
    </location>
</feature>
<dbReference type="RefSeq" id="WP_186953529.1">
    <property type="nucleotide sequence ID" value="NZ_JACOFX010000004.1"/>
</dbReference>
<dbReference type="InterPro" id="IPR018640">
    <property type="entry name" value="DUF2063"/>
</dbReference>
<evidence type="ECO:0000313" key="3">
    <source>
        <dbReference type="Proteomes" id="UP000646911"/>
    </source>
</evidence>
<protein>
    <submittedName>
        <fullName evidence="2">DNA-binding domain-containing protein</fullName>
    </submittedName>
</protein>
<gene>
    <name evidence="2" type="ORF">H8L47_10380</name>
</gene>
<keyword evidence="2" id="KW-0238">DNA-binding</keyword>
<sequence>MTISNQPEPATLVQLQQWMLASITNPQGLAAGLQHATIAHGRDASAMLVKGKVADVQAGLAVYANGYWLRLLACLQSDYPALRLHLGEDLFNFFCRSYLASFPPASYSLHDLGSHFTRFLRHTQRSAAREGHSLRFPLELALIEHARNCAQRAPGLEQTDYTAPDPMAVLLGAKTVISLPATTRLLLTAHPLSAFQPWLAAATVPGSARPQHPLVRATSCIAISRHRYHVSCHALEDWQFYALSAARRQARTLSHCAQAAARRCHMPVTEIHAKLSLWLPVASATGLLMTAQSTTTEQG</sequence>
<keyword evidence="3" id="KW-1185">Reference proteome</keyword>
<dbReference type="GO" id="GO:0003677">
    <property type="term" value="F:DNA binding"/>
    <property type="evidence" value="ECO:0007669"/>
    <property type="project" value="UniProtKB-KW"/>
</dbReference>
<dbReference type="Proteomes" id="UP000646911">
    <property type="component" value="Unassembled WGS sequence"/>
</dbReference>
<dbReference type="InterPro" id="IPR044922">
    <property type="entry name" value="DUF2063_N_sf"/>
</dbReference>
<comment type="caution">
    <text evidence="2">The sequence shown here is derived from an EMBL/GenBank/DDBJ whole genome shotgun (WGS) entry which is preliminary data.</text>
</comment>
<dbReference type="Pfam" id="PF09836">
    <property type="entry name" value="DUF2063"/>
    <property type="match status" value="1"/>
</dbReference>
<accession>A0ABR6Z9G7</accession>
<organism evidence="2 3">
    <name type="scientific">Undibacterium umbellatum</name>
    <dbReference type="NCBI Taxonomy" id="2762300"/>
    <lineage>
        <taxon>Bacteria</taxon>
        <taxon>Pseudomonadati</taxon>
        <taxon>Pseudomonadota</taxon>
        <taxon>Betaproteobacteria</taxon>
        <taxon>Burkholderiales</taxon>
        <taxon>Oxalobacteraceae</taxon>
        <taxon>Undibacterium</taxon>
    </lineage>
</organism>
<proteinExistence type="predicted"/>
<evidence type="ECO:0000313" key="2">
    <source>
        <dbReference type="EMBL" id="MBC3907975.1"/>
    </source>
</evidence>
<reference evidence="2 3" key="1">
    <citation type="submission" date="2020-08" db="EMBL/GenBank/DDBJ databases">
        <title>Novel species isolated from subtropical streams in China.</title>
        <authorList>
            <person name="Lu H."/>
        </authorList>
    </citation>
    <scope>NUCLEOTIDE SEQUENCE [LARGE SCALE GENOMIC DNA]</scope>
    <source>
        <strain evidence="2 3">NL8W</strain>
    </source>
</reference>